<name>A0A7W9ENI2_9HYPH</name>
<dbReference type="Proteomes" id="UP000555546">
    <property type="component" value="Unassembled WGS sequence"/>
</dbReference>
<evidence type="ECO:0000313" key="2">
    <source>
        <dbReference type="EMBL" id="MBB5703170.1"/>
    </source>
</evidence>
<gene>
    <name evidence="2" type="ORF">FHS76_003066</name>
</gene>
<evidence type="ECO:0000256" key="1">
    <source>
        <dbReference type="SAM" id="Phobius"/>
    </source>
</evidence>
<proteinExistence type="predicted"/>
<keyword evidence="1" id="KW-0812">Transmembrane</keyword>
<dbReference type="EMBL" id="JACIJG010000011">
    <property type="protein sequence ID" value="MBB5703170.1"/>
    <property type="molecule type" value="Genomic_DNA"/>
</dbReference>
<dbReference type="PROSITE" id="PS51257">
    <property type="entry name" value="PROKAR_LIPOPROTEIN"/>
    <property type="match status" value="1"/>
</dbReference>
<accession>A0A7W9ENI2</accession>
<keyword evidence="1" id="KW-1133">Transmembrane helix</keyword>
<dbReference type="AlphaFoldDB" id="A0A7W9ENI2"/>
<evidence type="ECO:0000313" key="3">
    <source>
        <dbReference type="Proteomes" id="UP000555546"/>
    </source>
</evidence>
<protein>
    <submittedName>
        <fullName evidence="2">Uncharacterized protein</fullName>
    </submittedName>
</protein>
<keyword evidence="1" id="KW-0472">Membrane</keyword>
<sequence>MKSLNLFIIGFGFTALVMACVFALGGVSI</sequence>
<comment type="caution">
    <text evidence="2">The sequence shown here is derived from an EMBL/GenBank/DDBJ whole genome shotgun (WGS) entry which is preliminary data.</text>
</comment>
<organism evidence="2 3">
    <name type="scientific">Brucella daejeonensis</name>
    <dbReference type="NCBI Taxonomy" id="659015"/>
    <lineage>
        <taxon>Bacteria</taxon>
        <taxon>Pseudomonadati</taxon>
        <taxon>Pseudomonadota</taxon>
        <taxon>Alphaproteobacteria</taxon>
        <taxon>Hyphomicrobiales</taxon>
        <taxon>Brucellaceae</taxon>
        <taxon>Brucella/Ochrobactrum group</taxon>
        <taxon>Brucella</taxon>
    </lineage>
</organism>
<feature type="transmembrane region" description="Helical" evidence="1">
    <location>
        <begin position="6"/>
        <end position="27"/>
    </location>
</feature>
<keyword evidence="3" id="KW-1185">Reference proteome</keyword>
<reference evidence="2 3" key="1">
    <citation type="submission" date="2020-08" db="EMBL/GenBank/DDBJ databases">
        <title>Genomic Encyclopedia of Type Strains, Phase IV (KMG-IV): sequencing the most valuable type-strain genomes for metagenomic binning, comparative biology and taxonomic classification.</title>
        <authorList>
            <person name="Goeker M."/>
        </authorList>
    </citation>
    <scope>NUCLEOTIDE SEQUENCE [LARGE SCALE GENOMIC DNA]</scope>
    <source>
        <strain evidence="2 3">DSM 26944</strain>
    </source>
</reference>